<dbReference type="GO" id="GO:0006508">
    <property type="term" value="P:proteolysis"/>
    <property type="evidence" value="ECO:0007669"/>
    <property type="project" value="UniProtKB-KW"/>
</dbReference>
<feature type="transmembrane region" description="Helical" evidence="8">
    <location>
        <begin position="143"/>
        <end position="163"/>
    </location>
</feature>
<evidence type="ECO:0000256" key="5">
    <source>
        <dbReference type="ARBA" id="ARBA00022801"/>
    </source>
</evidence>
<dbReference type="AlphaFoldDB" id="A0A4Y7RAK5"/>
<keyword evidence="4 8" id="KW-0812">Transmembrane</keyword>
<evidence type="ECO:0000256" key="1">
    <source>
        <dbReference type="ARBA" id="ARBA00022475"/>
    </source>
</evidence>
<evidence type="ECO:0000313" key="9">
    <source>
        <dbReference type="EMBL" id="TEB05759.1"/>
    </source>
</evidence>
<dbReference type="Proteomes" id="UP000298324">
    <property type="component" value="Unassembled WGS sequence"/>
</dbReference>
<keyword evidence="10" id="KW-1185">Reference proteome</keyword>
<keyword evidence="3" id="KW-0645">Protease</keyword>
<organism evidence="9 10">
    <name type="scientific">Pelotomaculum schinkii</name>
    <dbReference type="NCBI Taxonomy" id="78350"/>
    <lineage>
        <taxon>Bacteria</taxon>
        <taxon>Bacillati</taxon>
        <taxon>Bacillota</taxon>
        <taxon>Clostridia</taxon>
        <taxon>Eubacteriales</taxon>
        <taxon>Desulfotomaculaceae</taxon>
        <taxon>Pelotomaculum</taxon>
    </lineage>
</organism>
<reference evidence="9 10" key="1">
    <citation type="journal article" date="2018" name="Environ. Microbiol.">
        <title>Novel energy conservation strategies and behaviour of Pelotomaculum schinkii driving syntrophic propionate catabolism.</title>
        <authorList>
            <person name="Hidalgo-Ahumada C.A.P."/>
            <person name="Nobu M.K."/>
            <person name="Narihiro T."/>
            <person name="Tamaki H."/>
            <person name="Liu W.T."/>
            <person name="Kamagata Y."/>
            <person name="Stams A.J.M."/>
            <person name="Imachi H."/>
            <person name="Sousa D.Z."/>
        </authorList>
    </citation>
    <scope>NUCLEOTIDE SEQUENCE [LARGE SCALE GENOMIC DNA]</scope>
    <source>
        <strain evidence="9 10">HH</strain>
    </source>
</reference>
<comment type="caution">
    <text evidence="9">The sequence shown here is derived from an EMBL/GenBank/DDBJ whole genome shotgun (WGS) entry which is preliminary data.</text>
</comment>
<gene>
    <name evidence="9" type="ORF">Psch_02800</name>
</gene>
<keyword evidence="5" id="KW-0378">Hydrolase</keyword>
<evidence type="ECO:0000313" key="10">
    <source>
        <dbReference type="Proteomes" id="UP000298324"/>
    </source>
</evidence>
<dbReference type="GO" id="GO:0009372">
    <property type="term" value="P:quorum sensing"/>
    <property type="evidence" value="ECO:0007669"/>
    <property type="project" value="UniProtKB-KW"/>
</dbReference>
<dbReference type="Pfam" id="PF04647">
    <property type="entry name" value="AgrB"/>
    <property type="match status" value="1"/>
</dbReference>
<keyword evidence="6 8" id="KW-1133">Transmembrane helix</keyword>
<evidence type="ECO:0000256" key="6">
    <source>
        <dbReference type="ARBA" id="ARBA00022989"/>
    </source>
</evidence>
<protein>
    <submittedName>
        <fullName evidence="9">Putative accessory gene regulator protein</fullName>
    </submittedName>
</protein>
<accession>A0A4Y7RAK5</accession>
<evidence type="ECO:0000256" key="4">
    <source>
        <dbReference type="ARBA" id="ARBA00022692"/>
    </source>
</evidence>
<dbReference type="SMART" id="SM00793">
    <property type="entry name" value="AgrB"/>
    <property type="match status" value="1"/>
</dbReference>
<dbReference type="GO" id="GO:0016020">
    <property type="term" value="C:membrane"/>
    <property type="evidence" value="ECO:0007669"/>
    <property type="project" value="InterPro"/>
</dbReference>
<proteinExistence type="predicted"/>
<name>A0A4Y7RAK5_9FIRM</name>
<feature type="transmembrane region" description="Helical" evidence="8">
    <location>
        <begin position="104"/>
        <end position="122"/>
    </location>
</feature>
<dbReference type="EMBL" id="QFGA01000002">
    <property type="protein sequence ID" value="TEB05759.1"/>
    <property type="molecule type" value="Genomic_DNA"/>
</dbReference>
<sequence>MGISQRIASYMGDALNLDSDNREVVAYSLELIFHTSVTLLLVLLIAWLIGPLREAVILIIVMFLFKNFAGGAHCSSATRCTILSMLLIPSFAELSFIAGQYFTLYVLIILTVLSVLFSYTIVYKLAPVNLPIVSERHIQNRRYFSFLLLVLITIAQVILIILISDRTASFIIAIDISIFWQSFMLTKPGHALVGYYDRLLLYFTDKGGDKNETY</sequence>
<dbReference type="GO" id="GO:0008233">
    <property type="term" value="F:peptidase activity"/>
    <property type="evidence" value="ECO:0007669"/>
    <property type="project" value="UniProtKB-KW"/>
</dbReference>
<keyword evidence="1" id="KW-1003">Cell membrane</keyword>
<dbReference type="InterPro" id="IPR006741">
    <property type="entry name" value="AgrB"/>
</dbReference>
<keyword evidence="2" id="KW-0673">Quorum sensing</keyword>
<evidence type="ECO:0000256" key="3">
    <source>
        <dbReference type="ARBA" id="ARBA00022670"/>
    </source>
</evidence>
<evidence type="ECO:0000256" key="8">
    <source>
        <dbReference type="SAM" id="Phobius"/>
    </source>
</evidence>
<dbReference type="RefSeq" id="WP_134216543.1">
    <property type="nucleotide sequence ID" value="NZ_QFGA01000002.1"/>
</dbReference>
<keyword evidence="7 8" id="KW-0472">Membrane</keyword>
<evidence type="ECO:0000256" key="7">
    <source>
        <dbReference type="ARBA" id="ARBA00023136"/>
    </source>
</evidence>
<evidence type="ECO:0000256" key="2">
    <source>
        <dbReference type="ARBA" id="ARBA00022654"/>
    </source>
</evidence>